<sequence>MVELAVCLPTLLLILLTGIQAADMIFLKQTLQIASYESARAAIKRKGTSALAEDAAEAILDGRGVNGYSITFDPQNVASAERGDVIRVTVSAAADANTVLPGWLPLAQDMSVSTRMVKE</sequence>
<proteinExistence type="predicted"/>
<evidence type="ECO:0000259" key="1">
    <source>
        <dbReference type="Pfam" id="PF07811"/>
    </source>
</evidence>
<evidence type="ECO:0000313" key="2">
    <source>
        <dbReference type="EMBL" id="QDU38973.1"/>
    </source>
</evidence>
<dbReference type="EMBL" id="CP036275">
    <property type="protein sequence ID" value="QDU38973.1"/>
    <property type="molecule type" value="Genomic_DNA"/>
</dbReference>
<dbReference type="KEGG" id="mri:Mal4_33050"/>
<dbReference type="InterPro" id="IPR012495">
    <property type="entry name" value="TadE-like_dom"/>
</dbReference>
<feature type="domain" description="TadE-like" evidence="1">
    <location>
        <begin position="1"/>
        <end position="40"/>
    </location>
</feature>
<dbReference type="Proteomes" id="UP000320496">
    <property type="component" value="Chromosome"/>
</dbReference>
<accession>A0A517Z923</accession>
<organism evidence="2 3">
    <name type="scientific">Maioricimonas rarisocia</name>
    <dbReference type="NCBI Taxonomy" id="2528026"/>
    <lineage>
        <taxon>Bacteria</taxon>
        <taxon>Pseudomonadati</taxon>
        <taxon>Planctomycetota</taxon>
        <taxon>Planctomycetia</taxon>
        <taxon>Planctomycetales</taxon>
        <taxon>Planctomycetaceae</taxon>
        <taxon>Maioricimonas</taxon>
    </lineage>
</organism>
<gene>
    <name evidence="2" type="ORF">Mal4_33050</name>
</gene>
<dbReference type="Pfam" id="PF07811">
    <property type="entry name" value="TadE"/>
    <property type="match status" value="1"/>
</dbReference>
<protein>
    <submittedName>
        <fullName evidence="2">TadE-like protein</fullName>
    </submittedName>
</protein>
<reference evidence="2 3" key="1">
    <citation type="submission" date="2019-02" db="EMBL/GenBank/DDBJ databases">
        <title>Deep-cultivation of Planctomycetes and their phenomic and genomic characterization uncovers novel biology.</title>
        <authorList>
            <person name="Wiegand S."/>
            <person name="Jogler M."/>
            <person name="Boedeker C."/>
            <person name="Pinto D."/>
            <person name="Vollmers J."/>
            <person name="Rivas-Marin E."/>
            <person name="Kohn T."/>
            <person name="Peeters S.H."/>
            <person name="Heuer A."/>
            <person name="Rast P."/>
            <person name="Oberbeckmann S."/>
            <person name="Bunk B."/>
            <person name="Jeske O."/>
            <person name="Meyerdierks A."/>
            <person name="Storesund J.E."/>
            <person name="Kallscheuer N."/>
            <person name="Luecker S."/>
            <person name="Lage O.M."/>
            <person name="Pohl T."/>
            <person name="Merkel B.J."/>
            <person name="Hornburger P."/>
            <person name="Mueller R.-W."/>
            <person name="Bruemmer F."/>
            <person name="Labrenz M."/>
            <person name="Spormann A.M."/>
            <person name="Op den Camp H."/>
            <person name="Overmann J."/>
            <person name="Amann R."/>
            <person name="Jetten M.S.M."/>
            <person name="Mascher T."/>
            <person name="Medema M.H."/>
            <person name="Devos D.P."/>
            <person name="Kaster A.-K."/>
            <person name="Ovreas L."/>
            <person name="Rohde M."/>
            <person name="Galperin M.Y."/>
            <person name="Jogler C."/>
        </authorList>
    </citation>
    <scope>NUCLEOTIDE SEQUENCE [LARGE SCALE GENOMIC DNA]</scope>
    <source>
        <strain evidence="2 3">Mal4</strain>
    </source>
</reference>
<name>A0A517Z923_9PLAN</name>
<evidence type="ECO:0000313" key="3">
    <source>
        <dbReference type="Proteomes" id="UP000320496"/>
    </source>
</evidence>
<keyword evidence="3" id="KW-1185">Reference proteome</keyword>
<dbReference type="AlphaFoldDB" id="A0A517Z923"/>